<organism evidence="2 3">
    <name type="scientific">Tripterygium wilfordii</name>
    <name type="common">Thunder God vine</name>
    <dbReference type="NCBI Taxonomy" id="458696"/>
    <lineage>
        <taxon>Eukaryota</taxon>
        <taxon>Viridiplantae</taxon>
        <taxon>Streptophyta</taxon>
        <taxon>Embryophyta</taxon>
        <taxon>Tracheophyta</taxon>
        <taxon>Spermatophyta</taxon>
        <taxon>Magnoliopsida</taxon>
        <taxon>eudicotyledons</taxon>
        <taxon>Gunneridae</taxon>
        <taxon>Pentapetalae</taxon>
        <taxon>rosids</taxon>
        <taxon>fabids</taxon>
        <taxon>Celastrales</taxon>
        <taxon>Celastraceae</taxon>
        <taxon>Tripterygium</taxon>
    </lineage>
</organism>
<evidence type="ECO:0000313" key="2">
    <source>
        <dbReference type="EMBL" id="KAF5752646.1"/>
    </source>
</evidence>
<proteinExistence type="predicted"/>
<name>A0A7J7E2V8_TRIWF</name>
<dbReference type="Proteomes" id="UP000593562">
    <property type="component" value="Unassembled WGS sequence"/>
</dbReference>
<dbReference type="InParanoid" id="A0A7J7E2V8"/>
<feature type="coiled-coil region" evidence="1">
    <location>
        <begin position="235"/>
        <end position="293"/>
    </location>
</feature>
<keyword evidence="1" id="KW-0175">Coiled coil</keyword>
<dbReference type="AlphaFoldDB" id="A0A7J7E2V8"/>
<evidence type="ECO:0000256" key="1">
    <source>
        <dbReference type="SAM" id="Coils"/>
    </source>
</evidence>
<dbReference type="Pfam" id="PF03087">
    <property type="entry name" value="BPS1"/>
    <property type="match status" value="1"/>
</dbReference>
<dbReference type="EMBL" id="JAAARO010000001">
    <property type="protein sequence ID" value="KAF5752646.1"/>
    <property type="molecule type" value="Genomic_DNA"/>
</dbReference>
<dbReference type="GO" id="GO:0048364">
    <property type="term" value="P:root development"/>
    <property type="evidence" value="ECO:0007669"/>
    <property type="project" value="InterPro"/>
</dbReference>
<dbReference type="InterPro" id="IPR004320">
    <property type="entry name" value="BPS1_pln"/>
</dbReference>
<keyword evidence="3" id="KW-1185">Reference proteome</keyword>
<sequence>MVLLVERLTKLYSKLDNHHHHHHHHQQEALDASLEGFRSDVSSFLERLSLNPKPGSEILSLAWFQQCLELIHSINRAFAKLVVEIDYPVTKWETKSAEEYFNYSFNLLNLMNSISSCLSHLGQSRLSLSHGLSIVEDSPSTTLKHLKPIKLKRLIKDSEVKYDKESTEGSSSSGKEGIIQQGLKEMESIGYWVCGIVLAGLSGDSDQYLTRKKSREDRQFYANRMDASVSEFMEKGRLLNEVKELNDAADRLVSAITTEGECRNAVEELQKRLEEFEKLLDGLGKEVDCLFNEVLAGRNQMLNGIRRQQRQ</sequence>
<dbReference type="PANTHER" id="PTHR31509">
    <property type="entry name" value="BPS1-LIKE PROTEIN"/>
    <property type="match status" value="1"/>
</dbReference>
<dbReference type="GO" id="GO:0048367">
    <property type="term" value="P:shoot system development"/>
    <property type="evidence" value="ECO:0007669"/>
    <property type="project" value="InterPro"/>
</dbReference>
<evidence type="ECO:0000313" key="3">
    <source>
        <dbReference type="Proteomes" id="UP000593562"/>
    </source>
</evidence>
<comment type="caution">
    <text evidence="2">The sequence shown here is derived from an EMBL/GenBank/DDBJ whole genome shotgun (WGS) entry which is preliminary data.</text>
</comment>
<gene>
    <name evidence="2" type="ORF">HS088_TW01G00561</name>
</gene>
<accession>A0A7J7E2V8</accession>
<reference evidence="2 3" key="1">
    <citation type="journal article" date="2020" name="Nat. Commun.">
        <title>Genome of Tripterygium wilfordii and identification of cytochrome P450 involved in triptolide biosynthesis.</title>
        <authorList>
            <person name="Tu L."/>
            <person name="Su P."/>
            <person name="Zhang Z."/>
            <person name="Gao L."/>
            <person name="Wang J."/>
            <person name="Hu T."/>
            <person name="Zhou J."/>
            <person name="Zhang Y."/>
            <person name="Zhao Y."/>
            <person name="Liu Y."/>
            <person name="Song Y."/>
            <person name="Tong Y."/>
            <person name="Lu Y."/>
            <person name="Yang J."/>
            <person name="Xu C."/>
            <person name="Jia M."/>
            <person name="Peters R.J."/>
            <person name="Huang L."/>
            <person name="Gao W."/>
        </authorList>
    </citation>
    <scope>NUCLEOTIDE SEQUENCE [LARGE SCALE GENOMIC DNA]</scope>
    <source>
        <strain evidence="3">cv. XIE 37</strain>
        <tissue evidence="2">Leaf</tissue>
    </source>
</reference>
<protein>
    <submittedName>
        <fullName evidence="2">Uncharacterized protein</fullName>
    </submittedName>
</protein>
<dbReference type="OrthoDB" id="985898at2759"/>